<organism evidence="3 4">
    <name type="scientific">Allosphingosinicella deserti</name>
    <dbReference type="NCBI Taxonomy" id="2116704"/>
    <lineage>
        <taxon>Bacteria</taxon>
        <taxon>Pseudomonadati</taxon>
        <taxon>Pseudomonadota</taxon>
        <taxon>Alphaproteobacteria</taxon>
        <taxon>Sphingomonadales</taxon>
        <taxon>Sphingomonadaceae</taxon>
        <taxon>Allosphingosinicella</taxon>
    </lineage>
</organism>
<accession>A0A2P7QY96</accession>
<feature type="signal peptide" evidence="2">
    <location>
        <begin position="1"/>
        <end position="15"/>
    </location>
</feature>
<dbReference type="Proteomes" id="UP000241167">
    <property type="component" value="Unassembled WGS sequence"/>
</dbReference>
<protein>
    <submittedName>
        <fullName evidence="3">Uncharacterized protein</fullName>
    </submittedName>
</protein>
<evidence type="ECO:0000256" key="2">
    <source>
        <dbReference type="SAM" id="SignalP"/>
    </source>
</evidence>
<evidence type="ECO:0000313" key="4">
    <source>
        <dbReference type="Proteomes" id="UP000241167"/>
    </source>
</evidence>
<dbReference type="OrthoDB" id="9880067at2"/>
<feature type="compositionally biased region" description="Polar residues" evidence="1">
    <location>
        <begin position="94"/>
        <end position="106"/>
    </location>
</feature>
<reference evidence="3 4" key="1">
    <citation type="submission" date="2018-03" db="EMBL/GenBank/DDBJ databases">
        <title>The draft genome of Sphingosinicella sp. GL-C-18.</title>
        <authorList>
            <person name="Liu L."/>
            <person name="Li L."/>
            <person name="Liang L."/>
            <person name="Zhang X."/>
            <person name="Wang T."/>
        </authorList>
    </citation>
    <scope>NUCLEOTIDE SEQUENCE [LARGE SCALE GENOMIC DNA]</scope>
    <source>
        <strain evidence="3 4">GL-C-18</strain>
    </source>
</reference>
<dbReference type="RefSeq" id="WP_106510958.1">
    <property type="nucleotide sequence ID" value="NZ_PXYI01000001.1"/>
</dbReference>
<proteinExistence type="predicted"/>
<evidence type="ECO:0000256" key="1">
    <source>
        <dbReference type="SAM" id="MobiDB-lite"/>
    </source>
</evidence>
<sequence>MMAFWLLLASILAHALLPVGSPLARTSGSAFSATTAEVALSPSREDALSDGVAAARPSTDTGDGHRGPPALLLLAASLFFAAMLGRRPAPHRPCTTTAPIASSPRQSFDARAPPRL</sequence>
<name>A0A2P7QY96_9SPHN</name>
<dbReference type="EMBL" id="PXYI01000001">
    <property type="protein sequence ID" value="PSJ42942.1"/>
    <property type="molecule type" value="Genomic_DNA"/>
</dbReference>
<keyword evidence="4" id="KW-1185">Reference proteome</keyword>
<comment type="caution">
    <text evidence="3">The sequence shown here is derived from an EMBL/GenBank/DDBJ whole genome shotgun (WGS) entry which is preliminary data.</text>
</comment>
<gene>
    <name evidence="3" type="ORF">C7I55_00540</name>
</gene>
<keyword evidence="2" id="KW-0732">Signal</keyword>
<feature type="chain" id="PRO_5015175322" evidence="2">
    <location>
        <begin position="16"/>
        <end position="116"/>
    </location>
</feature>
<feature type="region of interest" description="Disordered" evidence="1">
    <location>
        <begin position="42"/>
        <end position="67"/>
    </location>
</feature>
<evidence type="ECO:0000313" key="3">
    <source>
        <dbReference type="EMBL" id="PSJ42942.1"/>
    </source>
</evidence>
<dbReference type="AlphaFoldDB" id="A0A2P7QY96"/>
<feature type="region of interest" description="Disordered" evidence="1">
    <location>
        <begin position="90"/>
        <end position="116"/>
    </location>
</feature>